<comment type="similarity">
    <text evidence="2 8">Belongs to the 4-toluene sulfonate uptake permease (TSUP) (TC 2.A.102) family.</text>
</comment>
<evidence type="ECO:0000256" key="2">
    <source>
        <dbReference type="ARBA" id="ARBA00009142"/>
    </source>
</evidence>
<dbReference type="PANTHER" id="PTHR30269:SF0">
    <property type="entry name" value="MEMBRANE TRANSPORTER PROTEIN YFCA-RELATED"/>
    <property type="match status" value="1"/>
</dbReference>
<keyword evidence="3" id="KW-0813">Transport</keyword>
<keyword evidence="6 8" id="KW-1133">Transmembrane helix</keyword>
<evidence type="ECO:0000256" key="7">
    <source>
        <dbReference type="ARBA" id="ARBA00023136"/>
    </source>
</evidence>
<name>A0A1H8TWA2_9ACTN</name>
<dbReference type="InterPro" id="IPR052017">
    <property type="entry name" value="TSUP"/>
</dbReference>
<dbReference type="STRING" id="673521.SAMN05660991_02467"/>
<feature type="transmembrane region" description="Helical" evidence="8">
    <location>
        <begin position="204"/>
        <end position="222"/>
    </location>
</feature>
<evidence type="ECO:0000256" key="3">
    <source>
        <dbReference type="ARBA" id="ARBA00022448"/>
    </source>
</evidence>
<proteinExistence type="inferred from homology"/>
<keyword evidence="4 8" id="KW-1003">Cell membrane</keyword>
<feature type="transmembrane region" description="Helical" evidence="8">
    <location>
        <begin position="141"/>
        <end position="169"/>
    </location>
</feature>
<organism evidence="9 10">
    <name type="scientific">Trujillonella endophytica</name>
    <dbReference type="NCBI Taxonomy" id="673521"/>
    <lineage>
        <taxon>Bacteria</taxon>
        <taxon>Bacillati</taxon>
        <taxon>Actinomycetota</taxon>
        <taxon>Actinomycetes</taxon>
        <taxon>Geodermatophilales</taxon>
        <taxon>Geodermatophilaceae</taxon>
        <taxon>Trujillonella</taxon>
    </lineage>
</organism>
<evidence type="ECO:0000256" key="6">
    <source>
        <dbReference type="ARBA" id="ARBA00022989"/>
    </source>
</evidence>
<dbReference type="GO" id="GO:0005886">
    <property type="term" value="C:plasma membrane"/>
    <property type="evidence" value="ECO:0007669"/>
    <property type="project" value="UniProtKB-SubCell"/>
</dbReference>
<feature type="transmembrane region" description="Helical" evidence="8">
    <location>
        <begin position="181"/>
        <end position="198"/>
    </location>
</feature>
<gene>
    <name evidence="9" type="ORF">SAMN05660991_02467</name>
</gene>
<evidence type="ECO:0000256" key="8">
    <source>
        <dbReference type="RuleBase" id="RU363041"/>
    </source>
</evidence>
<dbReference type="Pfam" id="PF01925">
    <property type="entry name" value="TauE"/>
    <property type="match status" value="1"/>
</dbReference>
<sequence>MSPLDFGFLVLAGVGAGLAGSIAGLASLFSYPALLATGIAPVTANVTNTVALVMTGVGSVSASRPELRGQGRRLVPLLVAAVVGGAAGAALLLLTPADSFERIVPFLIAAASLAILVQPPPRDLAAEGAAAHAGRRGDPSWLPAVIFAIGIYGGYFGAAAGVLMLATLLLSTGEGLPRSNAMKNAVLMVANGVAALAYVVLADVAWAAALPLAVGLLAGGLAGPRVVRRSPPTALRRLIALAGLGLAVYLGIEAFA</sequence>
<dbReference type="OrthoDB" id="3782574at2"/>
<evidence type="ECO:0000256" key="5">
    <source>
        <dbReference type="ARBA" id="ARBA00022692"/>
    </source>
</evidence>
<evidence type="ECO:0000256" key="1">
    <source>
        <dbReference type="ARBA" id="ARBA00004651"/>
    </source>
</evidence>
<keyword evidence="5 8" id="KW-0812">Transmembrane</keyword>
<accession>A0A1H8TWA2</accession>
<feature type="transmembrane region" description="Helical" evidence="8">
    <location>
        <begin position="6"/>
        <end position="26"/>
    </location>
</feature>
<dbReference type="RefSeq" id="WP_091943529.1">
    <property type="nucleotide sequence ID" value="NZ_FOEE01000007.1"/>
</dbReference>
<dbReference type="PANTHER" id="PTHR30269">
    <property type="entry name" value="TRANSMEMBRANE PROTEIN YFCA"/>
    <property type="match status" value="1"/>
</dbReference>
<dbReference type="InterPro" id="IPR002781">
    <property type="entry name" value="TM_pro_TauE-like"/>
</dbReference>
<protein>
    <recommendedName>
        <fullName evidence="8">Probable membrane transporter protein</fullName>
    </recommendedName>
</protein>
<evidence type="ECO:0000256" key="4">
    <source>
        <dbReference type="ARBA" id="ARBA00022475"/>
    </source>
</evidence>
<feature type="transmembrane region" description="Helical" evidence="8">
    <location>
        <begin position="74"/>
        <end position="94"/>
    </location>
</feature>
<keyword evidence="10" id="KW-1185">Reference proteome</keyword>
<dbReference type="Proteomes" id="UP000198960">
    <property type="component" value="Unassembled WGS sequence"/>
</dbReference>
<keyword evidence="7 8" id="KW-0472">Membrane</keyword>
<evidence type="ECO:0000313" key="9">
    <source>
        <dbReference type="EMBL" id="SEO94698.1"/>
    </source>
</evidence>
<comment type="subcellular location">
    <subcellularLocation>
        <location evidence="1 8">Cell membrane</location>
        <topology evidence="1 8">Multi-pass membrane protein</topology>
    </subcellularLocation>
</comment>
<feature type="transmembrane region" description="Helical" evidence="8">
    <location>
        <begin position="234"/>
        <end position="252"/>
    </location>
</feature>
<dbReference type="EMBL" id="FOEE01000007">
    <property type="protein sequence ID" value="SEO94698.1"/>
    <property type="molecule type" value="Genomic_DNA"/>
</dbReference>
<dbReference type="AlphaFoldDB" id="A0A1H8TWA2"/>
<reference evidence="10" key="1">
    <citation type="submission" date="2016-10" db="EMBL/GenBank/DDBJ databases">
        <authorList>
            <person name="Varghese N."/>
            <person name="Submissions S."/>
        </authorList>
    </citation>
    <scope>NUCLEOTIDE SEQUENCE [LARGE SCALE GENOMIC DNA]</scope>
    <source>
        <strain evidence="10">DSM 45413</strain>
    </source>
</reference>
<feature type="transmembrane region" description="Helical" evidence="8">
    <location>
        <begin position="33"/>
        <end position="54"/>
    </location>
</feature>
<evidence type="ECO:0000313" key="10">
    <source>
        <dbReference type="Proteomes" id="UP000198960"/>
    </source>
</evidence>